<evidence type="ECO:0000256" key="1">
    <source>
        <dbReference type="SAM" id="MobiDB-lite"/>
    </source>
</evidence>
<organism evidence="2 3">
    <name type="scientific">Colocasia esculenta</name>
    <name type="common">Wild taro</name>
    <name type="synonym">Arum esculentum</name>
    <dbReference type="NCBI Taxonomy" id="4460"/>
    <lineage>
        <taxon>Eukaryota</taxon>
        <taxon>Viridiplantae</taxon>
        <taxon>Streptophyta</taxon>
        <taxon>Embryophyta</taxon>
        <taxon>Tracheophyta</taxon>
        <taxon>Spermatophyta</taxon>
        <taxon>Magnoliopsida</taxon>
        <taxon>Liliopsida</taxon>
        <taxon>Araceae</taxon>
        <taxon>Aroideae</taxon>
        <taxon>Colocasieae</taxon>
        <taxon>Colocasia</taxon>
    </lineage>
</organism>
<evidence type="ECO:0000313" key="2">
    <source>
        <dbReference type="EMBL" id="MQL88656.1"/>
    </source>
</evidence>
<sequence length="217" mass="23530">MRVKKVKRTYDFSKGATLLLTTLSGEDTRARVRFNPYLSLRLCLSLRDGAVSVKDWARSLAAKALPWFSSVATASPPRSPFSRASPCLHATATAQHPAPPNRQRHPASPLPPHSTPATCPRERREPTSASPLHATRQPASASHVRPVPPLLTPTPLPAPPLRATPPACTRPSLASAASASRRPRGLCGPLLERGIFSSFLFSFLFKIKIKKGRTGRL</sequence>
<dbReference type="AlphaFoldDB" id="A0A843V0S0"/>
<protein>
    <submittedName>
        <fullName evidence="2">Uncharacterized protein</fullName>
    </submittedName>
</protein>
<dbReference type="Proteomes" id="UP000652761">
    <property type="component" value="Unassembled WGS sequence"/>
</dbReference>
<feature type="region of interest" description="Disordered" evidence="1">
    <location>
        <begin position="93"/>
        <end position="149"/>
    </location>
</feature>
<accession>A0A843V0S0</accession>
<proteinExistence type="predicted"/>
<reference evidence="2" key="1">
    <citation type="submission" date="2017-07" db="EMBL/GenBank/DDBJ databases">
        <title>Taro Niue Genome Assembly and Annotation.</title>
        <authorList>
            <person name="Atibalentja N."/>
            <person name="Keating K."/>
            <person name="Fields C.J."/>
        </authorList>
    </citation>
    <scope>NUCLEOTIDE SEQUENCE</scope>
    <source>
        <strain evidence="2">Niue_2</strain>
        <tissue evidence="2">Leaf</tissue>
    </source>
</reference>
<dbReference type="EMBL" id="NMUH01001077">
    <property type="protein sequence ID" value="MQL88656.1"/>
    <property type="molecule type" value="Genomic_DNA"/>
</dbReference>
<feature type="non-terminal residue" evidence="2">
    <location>
        <position position="217"/>
    </location>
</feature>
<evidence type="ECO:0000313" key="3">
    <source>
        <dbReference type="Proteomes" id="UP000652761"/>
    </source>
</evidence>
<keyword evidence="3" id="KW-1185">Reference proteome</keyword>
<gene>
    <name evidence="2" type="ORF">Taro_021224</name>
</gene>
<name>A0A843V0S0_COLES</name>
<comment type="caution">
    <text evidence="2">The sequence shown here is derived from an EMBL/GenBank/DDBJ whole genome shotgun (WGS) entry which is preliminary data.</text>
</comment>